<dbReference type="GO" id="GO:0009279">
    <property type="term" value="C:cell outer membrane"/>
    <property type="evidence" value="ECO:0007669"/>
    <property type="project" value="UniProtKB-SubCell"/>
</dbReference>
<evidence type="ECO:0000259" key="18">
    <source>
        <dbReference type="Pfam" id="PF10531"/>
    </source>
</evidence>
<dbReference type="InterPro" id="IPR054765">
    <property type="entry name" value="SLBB_dom"/>
</dbReference>
<organism evidence="20 21">
    <name type="scientific">Prevotella lacticifex</name>
    <dbReference type="NCBI Taxonomy" id="2854755"/>
    <lineage>
        <taxon>Bacteria</taxon>
        <taxon>Pseudomonadati</taxon>
        <taxon>Bacteroidota</taxon>
        <taxon>Bacteroidia</taxon>
        <taxon>Bacteroidales</taxon>
        <taxon>Prevotellaceae</taxon>
        <taxon>Prevotella</taxon>
    </lineage>
</organism>
<dbReference type="Pfam" id="PF10531">
    <property type="entry name" value="SLBB"/>
    <property type="match status" value="4"/>
</dbReference>
<dbReference type="GO" id="GO:0015159">
    <property type="term" value="F:polysaccharide transmembrane transporter activity"/>
    <property type="evidence" value="ECO:0007669"/>
    <property type="project" value="InterPro"/>
</dbReference>
<dbReference type="InterPro" id="IPR049712">
    <property type="entry name" value="Poly_export"/>
</dbReference>
<evidence type="ECO:0000256" key="8">
    <source>
        <dbReference type="ARBA" id="ARBA00023047"/>
    </source>
</evidence>
<evidence type="ECO:0000256" key="1">
    <source>
        <dbReference type="ARBA" id="ARBA00004571"/>
    </source>
</evidence>
<keyword evidence="3" id="KW-0813">Transport</keyword>
<dbReference type="PANTHER" id="PTHR33619">
    <property type="entry name" value="POLYSACCHARIDE EXPORT PROTEIN GFCE-RELATED"/>
    <property type="match status" value="1"/>
</dbReference>
<keyword evidence="21" id="KW-1185">Reference proteome</keyword>
<accession>A0A9R1C9G5</accession>
<evidence type="ECO:0000256" key="9">
    <source>
        <dbReference type="ARBA" id="ARBA00023065"/>
    </source>
</evidence>
<keyword evidence="8" id="KW-0625">Polysaccharide transport</keyword>
<feature type="domain" description="Soluble ligand binding" evidence="18">
    <location>
        <begin position="638"/>
        <end position="685"/>
    </location>
</feature>
<dbReference type="GO" id="GO:0006811">
    <property type="term" value="P:monoatomic ion transport"/>
    <property type="evidence" value="ECO:0007669"/>
    <property type="project" value="UniProtKB-KW"/>
</dbReference>
<reference evidence="20" key="1">
    <citation type="journal article" date="2022" name="Int. J. Syst. Evol. Microbiol.">
        <title>Prevotella lacticifex sp. nov., isolated from the rumen of cows.</title>
        <authorList>
            <person name="Shinkai T."/>
            <person name="Ikeyama N."/>
            <person name="Kumagai M."/>
            <person name="Ohmori H."/>
            <person name="Sakamoto M."/>
            <person name="Ohkuma M."/>
            <person name="Mitsumori M."/>
        </authorList>
    </citation>
    <scope>NUCLEOTIDE SEQUENCE</scope>
    <source>
        <strain evidence="20">R5076</strain>
    </source>
</reference>
<evidence type="ECO:0000259" key="19">
    <source>
        <dbReference type="Pfam" id="PF22461"/>
    </source>
</evidence>
<evidence type="ECO:0000256" key="10">
    <source>
        <dbReference type="ARBA" id="ARBA00023114"/>
    </source>
</evidence>
<keyword evidence="5" id="KW-0762">Sugar transport</keyword>
<evidence type="ECO:0000256" key="12">
    <source>
        <dbReference type="ARBA" id="ARBA00023139"/>
    </source>
</evidence>
<comment type="similarity">
    <text evidence="2">Belongs to the BexD/CtrA/VexA family.</text>
</comment>
<evidence type="ECO:0000256" key="6">
    <source>
        <dbReference type="ARBA" id="ARBA00022692"/>
    </source>
</evidence>
<dbReference type="GeneID" id="72467479"/>
<dbReference type="Pfam" id="PF22461">
    <property type="entry name" value="SLBB_2"/>
    <property type="match status" value="1"/>
</dbReference>
<dbReference type="AlphaFoldDB" id="A0A9R1C9G5"/>
<keyword evidence="4" id="KW-1134">Transmembrane beta strand</keyword>
<keyword evidence="12" id="KW-0564">Palmitate</keyword>
<protein>
    <submittedName>
        <fullName evidence="20">Capsule polysaccharide transporter</fullName>
    </submittedName>
</protein>
<dbReference type="Proteomes" id="UP000825483">
    <property type="component" value="Unassembled WGS sequence"/>
</dbReference>
<dbReference type="Pfam" id="PF02563">
    <property type="entry name" value="Poly_export"/>
    <property type="match status" value="1"/>
</dbReference>
<keyword evidence="7 16" id="KW-0732">Signal</keyword>
<keyword evidence="14" id="KW-0449">Lipoprotein</keyword>
<comment type="caution">
    <text evidence="20">The sequence shown here is derived from an EMBL/GenBank/DDBJ whole genome shotgun (WGS) entry which is preliminary data.</text>
</comment>
<proteinExistence type="inferred from homology"/>
<feature type="chain" id="PRO_5040205593" evidence="16">
    <location>
        <begin position="20"/>
        <end position="877"/>
    </location>
</feature>
<feature type="domain" description="Soluble ligand binding" evidence="18">
    <location>
        <begin position="540"/>
        <end position="583"/>
    </location>
</feature>
<evidence type="ECO:0000256" key="14">
    <source>
        <dbReference type="ARBA" id="ARBA00023288"/>
    </source>
</evidence>
<feature type="compositionally biased region" description="Basic and acidic residues" evidence="15">
    <location>
        <begin position="99"/>
        <end position="111"/>
    </location>
</feature>
<keyword evidence="10" id="KW-0626">Porin</keyword>
<keyword evidence="13" id="KW-0998">Cell outer membrane</keyword>
<feature type="domain" description="Soluble ligand binding" evidence="18">
    <location>
        <begin position="777"/>
        <end position="818"/>
    </location>
</feature>
<dbReference type="InterPro" id="IPR019554">
    <property type="entry name" value="Soluble_ligand-bd"/>
</dbReference>
<dbReference type="Gene3D" id="3.10.560.10">
    <property type="entry name" value="Outer membrane lipoprotein wza domain like"/>
    <property type="match status" value="6"/>
</dbReference>
<sequence>MKRYILIVLLSLLTLGTYAQSSMTDNQVLEFVMKEHQKGTSQAQIVTKLMQSGVDISQIRRVRRMAEKLQASTTEGVGRRETTGSRQRRNIGMSSSKGRNSEDITNETRDIYDEHEVKANKYSNMRLRPDDDDEDNTYDEYNPDYVEMQDEMNDWMPADTAAMYRQLVKRLKREKAKKKIYGHDLFSQKSLTFEPNENVAMPRNYRLGPGDAVFIDIYGASQKSIEGTVAPDGMLTIEGFGPINVNGLTVEQANARVRSRLGRRYSSSKIRLSVGSTHSILINVMGEVKKPGTYTLSAFSTAFNALYAAGGPSDLGTLRNIKVYRHNRLVSHIDVYDYLQNGRISGNIKLADGDVIVVGAYDCLVNISGKVKRPMYYEMTRRESLGTLLRYAAGFSGDAYTKSVRVFRKTGREYSIYNVNEFDFSSFNLHDGDSVSVDSVLPRYENMVEVKGAVYRPGKYQVGGDINSVKTLIEAADGLTESAFTPRAVMHRRKADRTLKVISVDVEGIMSGKVADIPLQNEDVLFIPTKADVMQEQTISIHGEVQYPGTYKYADNETLEDFVLQAGGLKENASTAKVDVSRRTYDPKATTSDSITAHIYSFALKDGFVVDGEQGFVLEPYDEVYVHKSPGTNRQENVEVKGEVPFAGTYALPTISTRLSDIIKAAGGPNNVAYIKGARLERKVNDSERKRMEDALKMARDQQQQSMLEMAARSQNAGAVTQVMQQNQNAALEKFQIPEYYSVGIELDKALAHPGSSADIILREGDRITIPQYNGTVKINGAVMYPNSVGYVEGKSVSYYIDQAGGFASNAKKRNTYILYMNGMVAKVGHNAKVRPGCEIVVPTKANSKLSMAETLSIGSSAASIAAVIATIANLVK</sequence>
<dbReference type="GO" id="GO:0046930">
    <property type="term" value="C:pore complex"/>
    <property type="evidence" value="ECO:0007669"/>
    <property type="project" value="UniProtKB-KW"/>
</dbReference>
<evidence type="ECO:0000256" key="3">
    <source>
        <dbReference type="ARBA" id="ARBA00022448"/>
    </source>
</evidence>
<evidence type="ECO:0000256" key="5">
    <source>
        <dbReference type="ARBA" id="ARBA00022597"/>
    </source>
</evidence>
<feature type="domain" description="Soluble ligand binding" evidence="18">
    <location>
        <begin position="365"/>
        <end position="413"/>
    </location>
</feature>
<feature type="domain" description="Polysaccharide export protein N-terminal" evidence="17">
    <location>
        <begin position="202"/>
        <end position="269"/>
    </location>
</feature>
<evidence type="ECO:0000256" key="4">
    <source>
        <dbReference type="ARBA" id="ARBA00022452"/>
    </source>
</evidence>
<evidence type="ECO:0000256" key="13">
    <source>
        <dbReference type="ARBA" id="ARBA00023237"/>
    </source>
</evidence>
<evidence type="ECO:0000256" key="16">
    <source>
        <dbReference type="SAM" id="SignalP"/>
    </source>
</evidence>
<gene>
    <name evidence="20" type="ORF">PRLR5076_13370</name>
</gene>
<evidence type="ECO:0000256" key="7">
    <source>
        <dbReference type="ARBA" id="ARBA00022729"/>
    </source>
</evidence>
<evidence type="ECO:0000256" key="15">
    <source>
        <dbReference type="SAM" id="MobiDB-lite"/>
    </source>
</evidence>
<keyword evidence="11" id="KW-0472">Membrane</keyword>
<evidence type="ECO:0000313" key="21">
    <source>
        <dbReference type="Proteomes" id="UP000825483"/>
    </source>
</evidence>
<evidence type="ECO:0000256" key="2">
    <source>
        <dbReference type="ARBA" id="ARBA00009450"/>
    </source>
</evidence>
<dbReference type="RefSeq" id="WP_223929236.1">
    <property type="nucleotide sequence ID" value="NZ_BPTU01000001.1"/>
</dbReference>
<evidence type="ECO:0000313" key="20">
    <source>
        <dbReference type="EMBL" id="GJG58486.1"/>
    </source>
</evidence>
<evidence type="ECO:0000259" key="17">
    <source>
        <dbReference type="Pfam" id="PF02563"/>
    </source>
</evidence>
<comment type="subcellular location">
    <subcellularLocation>
        <location evidence="1">Cell outer membrane</location>
        <topology evidence="1">Multi-pass membrane protein</topology>
    </subcellularLocation>
</comment>
<dbReference type="EMBL" id="BPUB01000001">
    <property type="protein sequence ID" value="GJG58486.1"/>
    <property type="molecule type" value="Genomic_DNA"/>
</dbReference>
<feature type="signal peptide" evidence="16">
    <location>
        <begin position="1"/>
        <end position="19"/>
    </location>
</feature>
<dbReference type="InterPro" id="IPR003715">
    <property type="entry name" value="Poly_export_N"/>
</dbReference>
<evidence type="ECO:0000256" key="11">
    <source>
        <dbReference type="ARBA" id="ARBA00023136"/>
    </source>
</evidence>
<keyword evidence="9" id="KW-0406">Ion transport</keyword>
<dbReference type="PANTHER" id="PTHR33619:SF3">
    <property type="entry name" value="POLYSACCHARIDE EXPORT PROTEIN GFCE-RELATED"/>
    <property type="match status" value="1"/>
</dbReference>
<feature type="region of interest" description="Disordered" evidence="15">
    <location>
        <begin position="68"/>
        <end position="111"/>
    </location>
</feature>
<keyword evidence="6" id="KW-0812">Transmembrane</keyword>
<feature type="domain" description="SLBB" evidence="19">
    <location>
        <begin position="282"/>
        <end position="358"/>
    </location>
</feature>
<name>A0A9R1C9G5_9BACT</name>
<dbReference type="GO" id="GO:0015288">
    <property type="term" value="F:porin activity"/>
    <property type="evidence" value="ECO:0007669"/>
    <property type="project" value="UniProtKB-KW"/>
</dbReference>